<keyword evidence="6 11" id="KW-0472">Membrane</keyword>
<dbReference type="EMBL" id="MU827819">
    <property type="protein sequence ID" value="KAJ7322764.1"/>
    <property type="molecule type" value="Genomic_DNA"/>
</dbReference>
<keyword evidence="7" id="KW-0675">Receptor</keyword>
<accession>A0A9X0CCZ8</accession>
<evidence type="ECO:0000259" key="12">
    <source>
        <dbReference type="PROSITE" id="PS50262"/>
    </source>
</evidence>
<dbReference type="OrthoDB" id="5988456at2759"/>
<evidence type="ECO:0000313" key="13">
    <source>
        <dbReference type="EMBL" id="KAJ7322764.1"/>
    </source>
</evidence>
<dbReference type="InterPro" id="IPR000276">
    <property type="entry name" value="GPCR_Rhodpsn"/>
</dbReference>
<evidence type="ECO:0000256" key="3">
    <source>
        <dbReference type="ARBA" id="ARBA00022692"/>
    </source>
</evidence>
<evidence type="ECO:0000256" key="11">
    <source>
        <dbReference type="SAM" id="Phobius"/>
    </source>
</evidence>
<evidence type="ECO:0000256" key="1">
    <source>
        <dbReference type="ARBA" id="ARBA00004651"/>
    </source>
</evidence>
<keyword evidence="14" id="KW-1185">Reference proteome</keyword>
<organism evidence="13 14">
    <name type="scientific">Desmophyllum pertusum</name>
    <dbReference type="NCBI Taxonomy" id="174260"/>
    <lineage>
        <taxon>Eukaryota</taxon>
        <taxon>Metazoa</taxon>
        <taxon>Cnidaria</taxon>
        <taxon>Anthozoa</taxon>
        <taxon>Hexacorallia</taxon>
        <taxon>Scleractinia</taxon>
        <taxon>Caryophylliina</taxon>
        <taxon>Caryophylliidae</taxon>
        <taxon>Desmophyllum</taxon>
    </lineage>
</organism>
<dbReference type="PANTHER" id="PTHR24246:SF27">
    <property type="entry name" value="ADENOSINE RECEPTOR, ISOFORM A"/>
    <property type="match status" value="1"/>
</dbReference>
<feature type="transmembrane region" description="Helical" evidence="11">
    <location>
        <begin position="74"/>
        <end position="95"/>
    </location>
</feature>
<feature type="compositionally biased region" description="Low complexity" evidence="10">
    <location>
        <begin position="383"/>
        <end position="393"/>
    </location>
</feature>
<reference evidence="13" key="1">
    <citation type="submission" date="2023-01" db="EMBL/GenBank/DDBJ databases">
        <title>Genome assembly of the deep-sea coral Lophelia pertusa.</title>
        <authorList>
            <person name="Herrera S."/>
            <person name="Cordes E."/>
        </authorList>
    </citation>
    <scope>NUCLEOTIDE SEQUENCE</scope>
    <source>
        <strain evidence="13">USNM1676648</strain>
        <tissue evidence="13">Polyp</tissue>
    </source>
</reference>
<dbReference type="InterPro" id="IPR017452">
    <property type="entry name" value="GPCR_Rhodpsn_7TM"/>
</dbReference>
<gene>
    <name evidence="13" type="ORF">OS493_032947</name>
</gene>
<evidence type="ECO:0000256" key="7">
    <source>
        <dbReference type="ARBA" id="ARBA00023170"/>
    </source>
</evidence>
<feature type="transmembrane region" description="Helical" evidence="11">
    <location>
        <begin position="183"/>
        <end position="205"/>
    </location>
</feature>
<keyword evidence="9" id="KW-0807">Transducer</keyword>
<protein>
    <recommendedName>
        <fullName evidence="12">G-protein coupled receptors family 1 profile domain-containing protein</fullName>
    </recommendedName>
</protein>
<evidence type="ECO:0000256" key="10">
    <source>
        <dbReference type="SAM" id="MobiDB-lite"/>
    </source>
</evidence>
<feature type="compositionally biased region" description="Basic and acidic residues" evidence="10">
    <location>
        <begin position="395"/>
        <end position="414"/>
    </location>
</feature>
<feature type="transmembrane region" description="Helical" evidence="11">
    <location>
        <begin position="237"/>
        <end position="259"/>
    </location>
</feature>
<feature type="transmembrane region" description="Helical" evidence="11">
    <location>
        <begin position="156"/>
        <end position="177"/>
    </location>
</feature>
<evidence type="ECO:0000256" key="6">
    <source>
        <dbReference type="ARBA" id="ARBA00023136"/>
    </source>
</evidence>
<dbReference type="PROSITE" id="PS50262">
    <property type="entry name" value="G_PROTEIN_RECEP_F1_2"/>
    <property type="match status" value="1"/>
</dbReference>
<name>A0A9X0CCZ8_9CNID</name>
<feature type="compositionally biased region" description="Basic and acidic residues" evidence="10">
    <location>
        <begin position="338"/>
        <end position="349"/>
    </location>
</feature>
<feature type="transmembrane region" description="Helical" evidence="11">
    <location>
        <begin position="271"/>
        <end position="294"/>
    </location>
</feature>
<keyword evidence="4 11" id="KW-1133">Transmembrane helix</keyword>
<proteinExistence type="predicted"/>
<evidence type="ECO:0000256" key="4">
    <source>
        <dbReference type="ARBA" id="ARBA00022989"/>
    </source>
</evidence>
<dbReference type="GO" id="GO:0005886">
    <property type="term" value="C:plasma membrane"/>
    <property type="evidence" value="ECO:0007669"/>
    <property type="project" value="UniProtKB-SubCell"/>
</dbReference>
<evidence type="ECO:0000256" key="5">
    <source>
        <dbReference type="ARBA" id="ARBA00023040"/>
    </source>
</evidence>
<feature type="domain" description="G-protein coupled receptors family 1 profile" evidence="12">
    <location>
        <begin position="54"/>
        <end position="292"/>
    </location>
</feature>
<feature type="transmembrane region" description="Helical" evidence="11">
    <location>
        <begin position="33"/>
        <end position="62"/>
    </location>
</feature>
<feature type="transmembrane region" description="Helical" evidence="11">
    <location>
        <begin position="115"/>
        <end position="135"/>
    </location>
</feature>
<evidence type="ECO:0000256" key="8">
    <source>
        <dbReference type="ARBA" id="ARBA00023180"/>
    </source>
</evidence>
<comment type="caution">
    <text evidence="13">The sequence shown here is derived from an EMBL/GenBank/DDBJ whole genome shotgun (WGS) entry which is preliminary data.</text>
</comment>
<dbReference type="Gene3D" id="1.20.1070.10">
    <property type="entry name" value="Rhodopsin 7-helix transmembrane proteins"/>
    <property type="match status" value="1"/>
</dbReference>
<keyword evidence="3 11" id="KW-0812">Transmembrane</keyword>
<dbReference type="Proteomes" id="UP001163046">
    <property type="component" value="Unassembled WGS sequence"/>
</dbReference>
<dbReference type="Pfam" id="PF00001">
    <property type="entry name" value="7tm_1"/>
    <property type="match status" value="2"/>
</dbReference>
<evidence type="ECO:0000256" key="9">
    <source>
        <dbReference type="ARBA" id="ARBA00023224"/>
    </source>
</evidence>
<dbReference type="SUPFAM" id="SSF81321">
    <property type="entry name" value="Family A G protein-coupled receptor-like"/>
    <property type="match status" value="1"/>
</dbReference>
<evidence type="ECO:0000313" key="14">
    <source>
        <dbReference type="Proteomes" id="UP001163046"/>
    </source>
</evidence>
<dbReference type="PANTHER" id="PTHR24246">
    <property type="entry name" value="OLFACTORY RECEPTOR AND ADENOSINE RECEPTOR"/>
    <property type="match status" value="1"/>
</dbReference>
<feature type="region of interest" description="Disordered" evidence="10">
    <location>
        <begin position="331"/>
        <end position="414"/>
    </location>
</feature>
<keyword evidence="5" id="KW-0297">G-protein coupled receptor</keyword>
<sequence>MKPISSSGEAENGCKNTLRLFSEFPPQFFPDDFYGLLVAAAVLELVACPLTILLNALVIVAVKTKRRLQAHPNIMLACLAFSDLMVGLVVQPIHITMTIVVMQGQRFDEFCELQLTFIISFVIFCVASIFHLVLVSGERYFAIRHSFSHDTFITKARLIAASTIAWISTTALPIIFQELSHKIIAVVVLVITSLSLILWFQVAVYKVVRRHEKQILSHQVSLEARAKFEKEKKALKLTTVILIAVILCYFPSFICRIVLLFCENISPSFKAVALFLAPVPVILNSVLDPVIYTVRNRQFRVAFIELLFRKTFPEAEQFERKLFGSPESVARVEAGQEGGRRERNAERRNPINANDQENDPDVLAPGSNFDGNNIDTAKNENFALNTLNNNTARKTTKEEPQYRVDPEKLEPAET</sequence>
<comment type="subcellular location">
    <subcellularLocation>
        <location evidence="1">Cell membrane</location>
        <topology evidence="1">Multi-pass membrane protein</topology>
    </subcellularLocation>
</comment>
<dbReference type="CDD" id="cd00637">
    <property type="entry name" value="7tm_classA_rhodopsin-like"/>
    <property type="match status" value="1"/>
</dbReference>
<dbReference type="GO" id="GO:0004930">
    <property type="term" value="F:G protein-coupled receptor activity"/>
    <property type="evidence" value="ECO:0007669"/>
    <property type="project" value="UniProtKB-KW"/>
</dbReference>
<dbReference type="AlphaFoldDB" id="A0A9X0CCZ8"/>
<dbReference type="PRINTS" id="PR00237">
    <property type="entry name" value="GPCRRHODOPSN"/>
</dbReference>
<evidence type="ECO:0000256" key="2">
    <source>
        <dbReference type="ARBA" id="ARBA00022475"/>
    </source>
</evidence>
<keyword evidence="8" id="KW-0325">Glycoprotein</keyword>
<keyword evidence="2" id="KW-1003">Cell membrane</keyword>